<protein>
    <submittedName>
        <fullName evidence="2">Uncharacterized protein</fullName>
    </submittedName>
</protein>
<evidence type="ECO:0000313" key="2">
    <source>
        <dbReference type="EMBL" id="KAH8032185.1"/>
    </source>
</evidence>
<name>A0A9J6ECY8_RHIMP</name>
<feature type="compositionally biased region" description="Polar residues" evidence="1">
    <location>
        <begin position="18"/>
        <end position="27"/>
    </location>
</feature>
<gene>
    <name evidence="2" type="ORF">HPB51_023820</name>
</gene>
<reference evidence="2" key="2">
    <citation type="submission" date="2021-09" db="EMBL/GenBank/DDBJ databases">
        <authorList>
            <person name="Jia N."/>
            <person name="Wang J."/>
            <person name="Shi W."/>
            <person name="Du L."/>
            <person name="Sun Y."/>
            <person name="Zhan W."/>
            <person name="Jiang J."/>
            <person name="Wang Q."/>
            <person name="Zhang B."/>
            <person name="Ji P."/>
            <person name="Sakyi L.B."/>
            <person name="Cui X."/>
            <person name="Yuan T."/>
            <person name="Jiang B."/>
            <person name="Yang W."/>
            <person name="Lam T.T.-Y."/>
            <person name="Chang Q."/>
            <person name="Ding S."/>
            <person name="Wang X."/>
            <person name="Zhu J."/>
            <person name="Ruan X."/>
            <person name="Zhao L."/>
            <person name="Wei J."/>
            <person name="Que T."/>
            <person name="Du C."/>
            <person name="Cheng J."/>
            <person name="Dai P."/>
            <person name="Han X."/>
            <person name="Huang E."/>
            <person name="Gao Y."/>
            <person name="Liu J."/>
            <person name="Shao H."/>
            <person name="Ye R."/>
            <person name="Li L."/>
            <person name="Wei W."/>
            <person name="Wang X."/>
            <person name="Wang C."/>
            <person name="Huo Q."/>
            <person name="Li W."/>
            <person name="Guo W."/>
            <person name="Chen H."/>
            <person name="Chen S."/>
            <person name="Zhou L."/>
            <person name="Zhou L."/>
            <person name="Ni X."/>
            <person name="Tian J."/>
            <person name="Zhou Y."/>
            <person name="Sheng Y."/>
            <person name="Liu T."/>
            <person name="Pan Y."/>
            <person name="Xia L."/>
            <person name="Li J."/>
            <person name="Zhao F."/>
            <person name="Cao W."/>
        </authorList>
    </citation>
    <scope>NUCLEOTIDE SEQUENCE</scope>
    <source>
        <strain evidence="2">Rmic-2018</strain>
        <tissue evidence="2">Larvae</tissue>
    </source>
</reference>
<comment type="caution">
    <text evidence="2">The sequence shown here is derived from an EMBL/GenBank/DDBJ whole genome shotgun (WGS) entry which is preliminary data.</text>
</comment>
<dbReference type="EMBL" id="JABSTU010000005">
    <property type="protein sequence ID" value="KAH8032185.1"/>
    <property type="molecule type" value="Genomic_DNA"/>
</dbReference>
<dbReference type="VEuPathDB" id="VectorBase:LOC119163274"/>
<dbReference type="AlphaFoldDB" id="A0A9J6ECY8"/>
<evidence type="ECO:0000256" key="1">
    <source>
        <dbReference type="SAM" id="MobiDB-lite"/>
    </source>
</evidence>
<evidence type="ECO:0000313" key="3">
    <source>
        <dbReference type="Proteomes" id="UP000821866"/>
    </source>
</evidence>
<accession>A0A9J6ECY8</accession>
<proteinExistence type="predicted"/>
<organism evidence="2 3">
    <name type="scientific">Rhipicephalus microplus</name>
    <name type="common">Cattle tick</name>
    <name type="synonym">Boophilus microplus</name>
    <dbReference type="NCBI Taxonomy" id="6941"/>
    <lineage>
        <taxon>Eukaryota</taxon>
        <taxon>Metazoa</taxon>
        <taxon>Ecdysozoa</taxon>
        <taxon>Arthropoda</taxon>
        <taxon>Chelicerata</taxon>
        <taxon>Arachnida</taxon>
        <taxon>Acari</taxon>
        <taxon>Parasitiformes</taxon>
        <taxon>Ixodida</taxon>
        <taxon>Ixodoidea</taxon>
        <taxon>Ixodidae</taxon>
        <taxon>Rhipicephalinae</taxon>
        <taxon>Rhipicephalus</taxon>
        <taxon>Boophilus</taxon>
    </lineage>
</organism>
<feature type="region of interest" description="Disordered" evidence="1">
    <location>
        <begin position="1"/>
        <end position="29"/>
    </location>
</feature>
<keyword evidence="3" id="KW-1185">Reference proteome</keyword>
<reference evidence="2" key="1">
    <citation type="journal article" date="2020" name="Cell">
        <title>Large-Scale Comparative Analyses of Tick Genomes Elucidate Their Genetic Diversity and Vector Capacities.</title>
        <authorList>
            <consortium name="Tick Genome and Microbiome Consortium (TIGMIC)"/>
            <person name="Jia N."/>
            <person name="Wang J."/>
            <person name="Shi W."/>
            <person name="Du L."/>
            <person name="Sun Y."/>
            <person name="Zhan W."/>
            <person name="Jiang J.F."/>
            <person name="Wang Q."/>
            <person name="Zhang B."/>
            <person name="Ji P."/>
            <person name="Bell-Sakyi L."/>
            <person name="Cui X.M."/>
            <person name="Yuan T.T."/>
            <person name="Jiang B.G."/>
            <person name="Yang W.F."/>
            <person name="Lam T.T."/>
            <person name="Chang Q.C."/>
            <person name="Ding S.J."/>
            <person name="Wang X.J."/>
            <person name="Zhu J.G."/>
            <person name="Ruan X.D."/>
            <person name="Zhao L."/>
            <person name="Wei J.T."/>
            <person name="Ye R.Z."/>
            <person name="Que T.C."/>
            <person name="Du C.H."/>
            <person name="Zhou Y.H."/>
            <person name="Cheng J.X."/>
            <person name="Dai P.F."/>
            <person name="Guo W.B."/>
            <person name="Han X.H."/>
            <person name="Huang E.J."/>
            <person name="Li L.F."/>
            <person name="Wei W."/>
            <person name="Gao Y.C."/>
            <person name="Liu J.Z."/>
            <person name="Shao H.Z."/>
            <person name="Wang X."/>
            <person name="Wang C.C."/>
            <person name="Yang T.C."/>
            <person name="Huo Q.B."/>
            <person name="Li W."/>
            <person name="Chen H.Y."/>
            <person name="Chen S.E."/>
            <person name="Zhou L.G."/>
            <person name="Ni X.B."/>
            <person name="Tian J.H."/>
            <person name="Sheng Y."/>
            <person name="Liu T."/>
            <person name="Pan Y.S."/>
            <person name="Xia L.Y."/>
            <person name="Li J."/>
            <person name="Zhao F."/>
            <person name="Cao W.C."/>
        </authorList>
    </citation>
    <scope>NUCLEOTIDE SEQUENCE</scope>
    <source>
        <strain evidence="2">Rmic-2018</strain>
    </source>
</reference>
<sequence>MSRSAPAFDGGGKVNEMPGQSASCSQTKQEEVAEFSPTVTANCDKGFMTISVLTEEPFNGILHTRDTSDPRGIVKELRRSPCIAYGTGGRNTSLRISLFPTQDDALYCGVRRKVYSDGIVDERW</sequence>
<dbReference type="Proteomes" id="UP000821866">
    <property type="component" value="Chromosome 3"/>
</dbReference>